<dbReference type="GO" id="GO:0072380">
    <property type="term" value="C:TRC complex"/>
    <property type="evidence" value="ECO:0007669"/>
    <property type="project" value="TreeGrafter"/>
</dbReference>
<feature type="compositionally biased region" description="Low complexity" evidence="5">
    <location>
        <begin position="239"/>
        <end position="264"/>
    </location>
</feature>
<organism evidence="7 8">
    <name type="scientific">Puccinia graminis f. sp. tritici</name>
    <dbReference type="NCBI Taxonomy" id="56615"/>
    <lineage>
        <taxon>Eukaryota</taxon>
        <taxon>Fungi</taxon>
        <taxon>Dikarya</taxon>
        <taxon>Basidiomycota</taxon>
        <taxon>Pucciniomycotina</taxon>
        <taxon>Pucciniomycetes</taxon>
        <taxon>Pucciniales</taxon>
        <taxon>Pucciniaceae</taxon>
        <taxon>Puccinia</taxon>
    </lineage>
</organism>
<feature type="compositionally biased region" description="Low complexity" evidence="5">
    <location>
        <begin position="108"/>
        <end position="127"/>
    </location>
</feature>
<dbReference type="Pfam" id="PF16546">
    <property type="entry name" value="SGTA_dimer"/>
    <property type="match status" value="1"/>
</dbReference>
<feature type="region of interest" description="Disordered" evidence="5">
    <location>
        <begin position="108"/>
        <end position="134"/>
    </location>
</feature>
<dbReference type="PANTHER" id="PTHR45831:SF2">
    <property type="entry name" value="LD24721P"/>
    <property type="match status" value="1"/>
</dbReference>
<dbReference type="InterPro" id="IPR011990">
    <property type="entry name" value="TPR-like_helical_dom_sf"/>
</dbReference>
<evidence type="ECO:0000256" key="5">
    <source>
        <dbReference type="SAM" id="MobiDB-lite"/>
    </source>
</evidence>
<dbReference type="GO" id="GO:0006620">
    <property type="term" value="P:post-translational protein targeting to endoplasmic reticulum membrane"/>
    <property type="evidence" value="ECO:0007669"/>
    <property type="project" value="TreeGrafter"/>
</dbReference>
<dbReference type="InterPro" id="IPR019734">
    <property type="entry name" value="TPR_rpt"/>
</dbReference>
<dbReference type="OrthoDB" id="2335338at2759"/>
<evidence type="ECO:0000313" key="8">
    <source>
        <dbReference type="Proteomes" id="UP000324748"/>
    </source>
</evidence>
<gene>
    <name evidence="7" type="ORF">PGT21_033447</name>
</gene>
<accession>A0A5B0Q7M6</accession>
<dbReference type="InterPro" id="IPR032374">
    <property type="entry name" value="SGTA_dimer"/>
</dbReference>
<dbReference type="Gene3D" id="1.25.40.10">
    <property type="entry name" value="Tetratricopeptide repeat domain"/>
    <property type="match status" value="1"/>
</dbReference>
<evidence type="ECO:0000259" key="6">
    <source>
        <dbReference type="Pfam" id="PF16546"/>
    </source>
</evidence>
<feature type="region of interest" description="Disordered" evidence="5">
    <location>
        <begin position="345"/>
        <end position="365"/>
    </location>
</feature>
<dbReference type="Pfam" id="PF00515">
    <property type="entry name" value="TPR_1"/>
    <property type="match status" value="1"/>
</dbReference>
<sequence length="365" mass="38686">MLMIHKSTTTHTNQIKKPAIQETHQDMSALEPKQKLVYAILEFLNDSIKDGTVRSDDQESMEVAMQCISESFSVEWSSDSPNSALSVKPSSLLSIFEVFLKTQKKVASTSAESTSQPTQSTSQTNKSQEAESLKAAGNQLVSQRDFSAAIAKYTEAIQLDPTNPVYYSNRAAAQSQLGAHDEAIEDALKALEVDPTFAKAYSRLGHGYFSSCQYEKAVEAYEKGLELEPDNTTIRNSLATAKSKAKSSSSLNTTSNPPGSSNSSRGAMPGMGGPGGMPDLASLMNNPMMAQMAQSLMANGGMERMMQNPMVQQMMNSLGGAGGGGMPDISQLMNDPAARELASSLMGGLGGGAAGTGPNNDNAKP</sequence>
<evidence type="ECO:0000256" key="4">
    <source>
        <dbReference type="PROSITE-ProRule" id="PRU00339"/>
    </source>
</evidence>
<dbReference type="FunFam" id="1.20.5.420:FF:000005">
    <property type="entry name" value="Hsc70 cochaperone (SGT), putative"/>
    <property type="match status" value="1"/>
</dbReference>
<dbReference type="Pfam" id="PF13414">
    <property type="entry name" value="TPR_11"/>
    <property type="match status" value="1"/>
</dbReference>
<dbReference type="PROSITE" id="PS50005">
    <property type="entry name" value="TPR"/>
    <property type="match status" value="3"/>
</dbReference>
<keyword evidence="3 4" id="KW-0802">TPR repeat</keyword>
<protein>
    <recommendedName>
        <fullName evidence="6">SGTA homodimerisation domain-containing protein</fullName>
    </recommendedName>
</protein>
<evidence type="ECO:0000256" key="2">
    <source>
        <dbReference type="ARBA" id="ARBA00022737"/>
    </source>
</evidence>
<dbReference type="InterPro" id="IPR047150">
    <property type="entry name" value="SGT"/>
</dbReference>
<dbReference type="GO" id="GO:0016020">
    <property type="term" value="C:membrane"/>
    <property type="evidence" value="ECO:0007669"/>
    <property type="project" value="TreeGrafter"/>
</dbReference>
<name>A0A5B0Q7M6_PUCGR</name>
<keyword evidence="8" id="KW-1185">Reference proteome</keyword>
<dbReference type="SMART" id="SM00028">
    <property type="entry name" value="TPR"/>
    <property type="match status" value="3"/>
</dbReference>
<feature type="repeat" description="TPR" evidence="4">
    <location>
        <begin position="130"/>
        <end position="163"/>
    </location>
</feature>
<dbReference type="GO" id="GO:0060090">
    <property type="term" value="F:molecular adaptor activity"/>
    <property type="evidence" value="ECO:0007669"/>
    <property type="project" value="TreeGrafter"/>
</dbReference>
<comment type="caution">
    <text evidence="7">The sequence shown here is derived from an EMBL/GenBank/DDBJ whole genome shotgun (WGS) entry which is preliminary data.</text>
</comment>
<comment type="similarity">
    <text evidence="1">Belongs to the SGT family.</text>
</comment>
<dbReference type="SUPFAM" id="SSF48452">
    <property type="entry name" value="TPR-like"/>
    <property type="match status" value="1"/>
</dbReference>
<evidence type="ECO:0000313" key="7">
    <source>
        <dbReference type="EMBL" id="KAA1109122.1"/>
    </source>
</evidence>
<feature type="repeat" description="TPR" evidence="4">
    <location>
        <begin position="198"/>
        <end position="231"/>
    </location>
</feature>
<proteinExistence type="inferred from homology"/>
<dbReference type="AlphaFoldDB" id="A0A5B0Q7M6"/>
<dbReference type="Gene3D" id="1.20.5.420">
    <property type="entry name" value="Immunoglobulin FC, subunit C"/>
    <property type="match status" value="1"/>
</dbReference>
<keyword evidence="2" id="KW-0677">Repeat</keyword>
<evidence type="ECO:0000256" key="3">
    <source>
        <dbReference type="ARBA" id="ARBA00022803"/>
    </source>
</evidence>
<evidence type="ECO:0000256" key="1">
    <source>
        <dbReference type="ARBA" id="ARBA00008175"/>
    </source>
</evidence>
<dbReference type="EMBL" id="VSWC01000028">
    <property type="protein sequence ID" value="KAA1109122.1"/>
    <property type="molecule type" value="Genomic_DNA"/>
</dbReference>
<dbReference type="PANTHER" id="PTHR45831">
    <property type="entry name" value="LD24721P"/>
    <property type="match status" value="1"/>
</dbReference>
<feature type="repeat" description="TPR" evidence="4">
    <location>
        <begin position="164"/>
        <end position="197"/>
    </location>
</feature>
<dbReference type="Proteomes" id="UP000324748">
    <property type="component" value="Unassembled WGS sequence"/>
</dbReference>
<dbReference type="PROSITE" id="PS50293">
    <property type="entry name" value="TPR_REGION"/>
    <property type="match status" value="1"/>
</dbReference>
<reference evidence="7 8" key="1">
    <citation type="submission" date="2019-05" db="EMBL/GenBank/DDBJ databases">
        <title>Emergence of the Ug99 lineage of the wheat stem rust pathogen through somatic hybridization.</title>
        <authorList>
            <person name="Li F."/>
            <person name="Upadhyaya N.M."/>
            <person name="Sperschneider J."/>
            <person name="Matny O."/>
            <person name="Nguyen-Phuc H."/>
            <person name="Mago R."/>
            <person name="Raley C."/>
            <person name="Miller M.E."/>
            <person name="Silverstein K.A.T."/>
            <person name="Henningsen E."/>
            <person name="Hirsch C.D."/>
            <person name="Visser B."/>
            <person name="Pretorius Z.A."/>
            <person name="Steffenson B.J."/>
            <person name="Schwessinger B."/>
            <person name="Dodds P.N."/>
            <person name="Figueroa M."/>
        </authorList>
    </citation>
    <scope>NUCLEOTIDE SEQUENCE [LARGE SCALE GENOMIC DNA]</scope>
    <source>
        <strain evidence="7">21-0</strain>
    </source>
</reference>
<dbReference type="FunFam" id="1.25.40.10:FF:000207">
    <property type="entry name" value="Small glutamine-rich tetratricopeptide repeat-containing protein"/>
    <property type="match status" value="1"/>
</dbReference>
<feature type="region of interest" description="Disordered" evidence="5">
    <location>
        <begin position="239"/>
        <end position="283"/>
    </location>
</feature>
<feature type="domain" description="SGTA homodimerisation" evidence="6">
    <location>
        <begin position="33"/>
        <end position="98"/>
    </location>
</feature>